<name>A0ABS8UZ67_DATST</name>
<reference evidence="1 2" key="1">
    <citation type="journal article" date="2021" name="BMC Genomics">
        <title>Datura genome reveals duplications of psychoactive alkaloid biosynthetic genes and high mutation rate following tissue culture.</title>
        <authorList>
            <person name="Rajewski A."/>
            <person name="Carter-House D."/>
            <person name="Stajich J."/>
            <person name="Litt A."/>
        </authorList>
    </citation>
    <scope>NUCLEOTIDE SEQUENCE [LARGE SCALE GENOMIC DNA]</scope>
    <source>
        <strain evidence="1">AR-01</strain>
    </source>
</reference>
<organism evidence="1 2">
    <name type="scientific">Datura stramonium</name>
    <name type="common">Jimsonweed</name>
    <name type="synonym">Common thornapple</name>
    <dbReference type="NCBI Taxonomy" id="4076"/>
    <lineage>
        <taxon>Eukaryota</taxon>
        <taxon>Viridiplantae</taxon>
        <taxon>Streptophyta</taxon>
        <taxon>Embryophyta</taxon>
        <taxon>Tracheophyta</taxon>
        <taxon>Spermatophyta</taxon>
        <taxon>Magnoliopsida</taxon>
        <taxon>eudicotyledons</taxon>
        <taxon>Gunneridae</taxon>
        <taxon>Pentapetalae</taxon>
        <taxon>asterids</taxon>
        <taxon>lamiids</taxon>
        <taxon>Solanales</taxon>
        <taxon>Solanaceae</taxon>
        <taxon>Solanoideae</taxon>
        <taxon>Datureae</taxon>
        <taxon>Datura</taxon>
    </lineage>
</organism>
<proteinExistence type="predicted"/>
<gene>
    <name evidence="1" type="ORF">HAX54_023672</name>
</gene>
<dbReference type="EMBL" id="JACEIK010002876">
    <property type="protein sequence ID" value="MCD9639264.1"/>
    <property type="molecule type" value="Genomic_DNA"/>
</dbReference>
<comment type="caution">
    <text evidence="1">The sequence shown here is derived from an EMBL/GenBank/DDBJ whole genome shotgun (WGS) entry which is preliminary data.</text>
</comment>
<sequence>MSIDPTKLLDPPMPSYTFTIYNLDLFEKSKFKDYDSLFESGLSGCQARADYLASILENGRRHESKRAREKLKNNKLSIWSRMVTSVSTTWKYMDGTEREEPKFPVVKLYFGREKPENLLLLTTTGRGALCWDTNDQLGSCLDVAKIKPVISSASSSRIVGLGRDIFDGYSLPSQFGGNLMSMCLPKFSLQEKDLH</sequence>
<dbReference type="Proteomes" id="UP000823775">
    <property type="component" value="Unassembled WGS sequence"/>
</dbReference>
<evidence type="ECO:0000313" key="1">
    <source>
        <dbReference type="EMBL" id="MCD9639264.1"/>
    </source>
</evidence>
<keyword evidence="2" id="KW-1185">Reference proteome</keyword>
<accession>A0ABS8UZ67</accession>
<evidence type="ECO:0000313" key="2">
    <source>
        <dbReference type="Proteomes" id="UP000823775"/>
    </source>
</evidence>
<protein>
    <submittedName>
        <fullName evidence="1">Uncharacterized protein</fullName>
    </submittedName>
</protein>